<gene>
    <name evidence="1" type="ORF">H6A20_04575</name>
</gene>
<accession>A0A938X9H9</accession>
<comment type="caution">
    <text evidence="1">The sequence shown here is derived from an EMBL/GenBank/DDBJ whole genome shotgun (WGS) entry which is preliminary data.</text>
</comment>
<proteinExistence type="predicted"/>
<evidence type="ECO:0000313" key="2">
    <source>
        <dbReference type="Proteomes" id="UP000705508"/>
    </source>
</evidence>
<dbReference type="Proteomes" id="UP000705508">
    <property type="component" value="Unassembled WGS sequence"/>
</dbReference>
<dbReference type="NCBIfam" id="TIGR04076">
    <property type="entry name" value="TIGR04076 family protein"/>
    <property type="match status" value="1"/>
</dbReference>
<dbReference type="AlphaFoldDB" id="A0A938X9H9"/>
<name>A0A938X9H9_9CLOT</name>
<reference evidence="1" key="2">
    <citation type="journal article" date="2021" name="Sci. Rep.">
        <title>The distribution of antibiotic resistance genes in chicken gut microbiota commensals.</title>
        <authorList>
            <person name="Juricova H."/>
            <person name="Matiasovicova J."/>
            <person name="Kubasova T."/>
            <person name="Cejkova D."/>
            <person name="Rychlik I."/>
        </authorList>
    </citation>
    <scope>NUCLEOTIDE SEQUENCE</scope>
    <source>
        <strain evidence="1">An582</strain>
    </source>
</reference>
<protein>
    <submittedName>
        <fullName evidence="1">TIGR04076 family protein</fullName>
    </submittedName>
</protein>
<dbReference type="EMBL" id="JACJKS010000005">
    <property type="protein sequence ID" value="MBM6947940.1"/>
    <property type="molecule type" value="Genomic_DNA"/>
</dbReference>
<sequence length="110" mass="12519">MPNLAKKARITVLKKISCSDIAEQYMGDDYKEMDMMPCPYLQEGQEFISDDWGKCPEGFCGWAWADIHQYLVQIMSGGNFTTYAKDEGVAIACCTDGFRPVVFKIERIEE</sequence>
<dbReference type="RefSeq" id="WP_204905993.1">
    <property type="nucleotide sequence ID" value="NZ_JACJKS010000005.1"/>
</dbReference>
<organism evidence="1 2">
    <name type="scientific">Mordavella massiliensis</name>
    <dbReference type="NCBI Taxonomy" id="1871024"/>
    <lineage>
        <taxon>Bacteria</taxon>
        <taxon>Bacillati</taxon>
        <taxon>Bacillota</taxon>
        <taxon>Clostridia</taxon>
        <taxon>Eubacteriales</taxon>
        <taxon>Clostridiaceae</taxon>
        <taxon>Mordavella</taxon>
    </lineage>
</organism>
<evidence type="ECO:0000313" key="1">
    <source>
        <dbReference type="EMBL" id="MBM6947940.1"/>
    </source>
</evidence>
<reference evidence="1" key="1">
    <citation type="submission" date="2020-08" db="EMBL/GenBank/DDBJ databases">
        <authorList>
            <person name="Cejkova D."/>
            <person name="Kubasova T."/>
            <person name="Jahodarova E."/>
            <person name="Rychlik I."/>
        </authorList>
    </citation>
    <scope>NUCLEOTIDE SEQUENCE</scope>
    <source>
        <strain evidence="1">An582</strain>
    </source>
</reference>
<dbReference type="InterPro" id="IPR023811">
    <property type="entry name" value="CHP04076"/>
</dbReference>